<gene>
    <name evidence="3" type="ORF">J2I48_10660</name>
</gene>
<comment type="caution">
    <text evidence="3">The sequence shown here is derived from an EMBL/GenBank/DDBJ whole genome shotgun (WGS) entry which is preliminary data.</text>
</comment>
<sequence>MYMMQKLVALGLVGAIMLGCSGQQVSESTSTTTDASTTAEASKPAEATAAQNAAKAPDPALDKYAGKYKMSAPTPGFDYVTISQVNGVLVAKTSANESFELFRMKDDLFDVPNAAGKAKFITNANKAIGAVVVTLEGKDFRGEKE</sequence>
<organism evidence="3 4">
    <name type="scientific">Fibrella aquatilis</name>
    <dbReference type="NCBI Taxonomy" id="2817059"/>
    <lineage>
        <taxon>Bacteria</taxon>
        <taxon>Pseudomonadati</taxon>
        <taxon>Bacteroidota</taxon>
        <taxon>Cytophagia</taxon>
        <taxon>Cytophagales</taxon>
        <taxon>Spirosomataceae</taxon>
        <taxon>Fibrella</taxon>
    </lineage>
</organism>
<proteinExistence type="predicted"/>
<feature type="region of interest" description="Disordered" evidence="1">
    <location>
        <begin position="27"/>
        <end position="54"/>
    </location>
</feature>
<dbReference type="AlphaFoldDB" id="A0A939G800"/>
<evidence type="ECO:0000256" key="2">
    <source>
        <dbReference type="SAM" id="SignalP"/>
    </source>
</evidence>
<reference evidence="3 4" key="1">
    <citation type="submission" date="2021-03" db="EMBL/GenBank/DDBJ databases">
        <title>Fibrella sp. HMF5036 genome sequencing and assembly.</title>
        <authorList>
            <person name="Kang H."/>
            <person name="Kim H."/>
            <person name="Bae S."/>
            <person name="Joh K."/>
        </authorList>
    </citation>
    <scope>NUCLEOTIDE SEQUENCE [LARGE SCALE GENOMIC DNA]</scope>
    <source>
        <strain evidence="3 4">HMF5036</strain>
    </source>
</reference>
<dbReference type="Proteomes" id="UP000664795">
    <property type="component" value="Unassembled WGS sequence"/>
</dbReference>
<name>A0A939G800_9BACT</name>
<dbReference type="PROSITE" id="PS51257">
    <property type="entry name" value="PROKAR_LIPOPROTEIN"/>
    <property type="match status" value="1"/>
</dbReference>
<keyword evidence="2" id="KW-0732">Signal</keyword>
<feature type="signal peptide" evidence="2">
    <location>
        <begin position="1"/>
        <end position="25"/>
    </location>
</feature>
<evidence type="ECO:0008006" key="5">
    <source>
        <dbReference type="Google" id="ProtNLM"/>
    </source>
</evidence>
<evidence type="ECO:0000313" key="3">
    <source>
        <dbReference type="EMBL" id="MBO0931458.1"/>
    </source>
</evidence>
<dbReference type="EMBL" id="JAFMYU010000007">
    <property type="protein sequence ID" value="MBO0931458.1"/>
    <property type="molecule type" value="Genomic_DNA"/>
</dbReference>
<accession>A0A939G800</accession>
<evidence type="ECO:0000313" key="4">
    <source>
        <dbReference type="Proteomes" id="UP000664795"/>
    </source>
</evidence>
<protein>
    <recommendedName>
        <fullName evidence="5">DUF3471 domain-containing protein</fullName>
    </recommendedName>
</protein>
<evidence type="ECO:0000256" key="1">
    <source>
        <dbReference type="SAM" id="MobiDB-lite"/>
    </source>
</evidence>
<keyword evidence="4" id="KW-1185">Reference proteome</keyword>
<feature type="chain" id="PRO_5037878357" description="DUF3471 domain-containing protein" evidence="2">
    <location>
        <begin position="26"/>
        <end position="145"/>
    </location>
</feature>
<dbReference type="RefSeq" id="WP_207335430.1">
    <property type="nucleotide sequence ID" value="NZ_JAFMYU010000007.1"/>
</dbReference>